<evidence type="ECO:0000256" key="3">
    <source>
        <dbReference type="ARBA" id="ARBA00022500"/>
    </source>
</evidence>
<gene>
    <name evidence="14" type="ORF">GM661_01065</name>
</gene>
<dbReference type="PROSITE" id="PS50885">
    <property type="entry name" value="HAMP"/>
    <property type="match status" value="1"/>
</dbReference>
<keyword evidence="6 11" id="KW-0472">Membrane</keyword>
<reference evidence="14" key="1">
    <citation type="submission" date="2019-12" db="EMBL/GenBank/DDBJ databases">
        <authorList>
            <person name="zhang j."/>
            <person name="sun C.M."/>
        </authorList>
    </citation>
    <scope>NUCLEOTIDE SEQUENCE</scope>
    <source>
        <strain evidence="14">NS-1</strain>
    </source>
</reference>
<feature type="domain" description="Methyl-accepting transducer" evidence="12">
    <location>
        <begin position="405"/>
        <end position="655"/>
    </location>
</feature>
<keyword evidence="4 11" id="KW-0812">Transmembrane</keyword>
<organism evidence="14 15">
    <name type="scientific">Iocasia fonsfrigidae</name>
    <dbReference type="NCBI Taxonomy" id="2682810"/>
    <lineage>
        <taxon>Bacteria</taxon>
        <taxon>Bacillati</taxon>
        <taxon>Bacillota</taxon>
        <taxon>Clostridia</taxon>
        <taxon>Halanaerobiales</taxon>
        <taxon>Halanaerobiaceae</taxon>
        <taxon>Iocasia</taxon>
    </lineage>
</organism>
<dbReference type="GO" id="GO:0007165">
    <property type="term" value="P:signal transduction"/>
    <property type="evidence" value="ECO:0007669"/>
    <property type="project" value="UniProtKB-KW"/>
</dbReference>
<dbReference type="KEGG" id="ifn:GM661_01065"/>
<evidence type="ECO:0000256" key="7">
    <source>
        <dbReference type="ARBA" id="ARBA00023224"/>
    </source>
</evidence>
<dbReference type="CDD" id="cd12913">
    <property type="entry name" value="PDC1_MCP_like"/>
    <property type="match status" value="1"/>
</dbReference>
<keyword evidence="3" id="KW-0145">Chemotaxis</keyword>
<dbReference type="PROSITE" id="PS50111">
    <property type="entry name" value="CHEMOTAXIS_TRANSDUC_2"/>
    <property type="match status" value="1"/>
</dbReference>
<keyword evidence="10" id="KW-0175">Coiled coil</keyword>
<evidence type="ECO:0000256" key="4">
    <source>
        <dbReference type="ARBA" id="ARBA00022692"/>
    </source>
</evidence>
<dbReference type="Gene3D" id="6.10.340.10">
    <property type="match status" value="1"/>
</dbReference>
<evidence type="ECO:0000256" key="5">
    <source>
        <dbReference type="ARBA" id="ARBA00022989"/>
    </source>
</evidence>
<evidence type="ECO:0000256" key="2">
    <source>
        <dbReference type="ARBA" id="ARBA00022475"/>
    </source>
</evidence>
<evidence type="ECO:0000313" key="15">
    <source>
        <dbReference type="Proteomes" id="UP000665020"/>
    </source>
</evidence>
<dbReference type="RefSeq" id="WP_230868374.1">
    <property type="nucleotide sequence ID" value="NZ_CP046640.1"/>
</dbReference>
<dbReference type="SUPFAM" id="SSF58104">
    <property type="entry name" value="Methyl-accepting chemotaxis protein (MCP) signaling domain"/>
    <property type="match status" value="1"/>
</dbReference>
<evidence type="ECO:0000256" key="1">
    <source>
        <dbReference type="ARBA" id="ARBA00004651"/>
    </source>
</evidence>
<dbReference type="PANTHER" id="PTHR32089:SF112">
    <property type="entry name" value="LYSOZYME-LIKE PROTEIN-RELATED"/>
    <property type="match status" value="1"/>
</dbReference>
<evidence type="ECO:0000259" key="13">
    <source>
        <dbReference type="PROSITE" id="PS50885"/>
    </source>
</evidence>
<dbReference type="PANTHER" id="PTHR32089">
    <property type="entry name" value="METHYL-ACCEPTING CHEMOTAXIS PROTEIN MCPB"/>
    <property type="match status" value="1"/>
</dbReference>
<dbReference type="Proteomes" id="UP000665020">
    <property type="component" value="Chromosome"/>
</dbReference>
<feature type="domain" description="HAMP" evidence="13">
    <location>
        <begin position="328"/>
        <end position="386"/>
    </location>
</feature>
<sequence>MKKLSHRIILSVLLLIIITCSVIAYISINQASSNIGDEASKKMEKEAAMYANEFSLQLNTVGSKVSTLGSIIEETIDLNNLYNENYVISYKKQIAPIIKNIAESSEGVNGVYIFFNPEVVGSESAHDIYYYDEKANGKFKRVKEKDIEEYDESSEEMDWFYAPYREGKPCWTEPFYYEHIDDTVISYVKAVVINGEFIGVIGMDFSFNDIQNTINAVKSYQTGFAYLMNEKTEFIVHPEYDNTESLYSLGLTGAAEEIQGNNSGIFINKDQGKELYNSYAKLSNGWIMVIAAPRSEVFAKISSLRNFILIITIIILIISAIIMYLLGNSIARPINELARIIDKLSNYDLSFEQNSKAIKYLKRKDEIGQISNALSVMQKNFIELIQSIKDVSNQVAASSEELSASGEQVGETAEQVGAAIQNVASGAEEQSAQVEETISNIEDMIEQIEQIDVNSNTMINSAGNVMEQIGVGNKAVKKSILQINEVSSDTREVAHIIQNLGNISDEIGGIIEIINGIANQTNLLALNAAIEAARAGEAGRGFSVVADEIRELAEDSTESTEKIAGLIKQIQGSVKEAVGKMDENIRTVNNSVNSIEDNGKIFNSISELSNKLMDMINGVKRDASDLAVRSDQVIAAINNVAAVSQEAAGNSEEVAASSEEQVAATEEIVAGTKSLADMADELANQVNKFKI</sequence>
<comment type="similarity">
    <text evidence="8">Belongs to the methyl-accepting chemotaxis (MCP) protein family.</text>
</comment>
<dbReference type="InterPro" id="IPR003660">
    <property type="entry name" value="HAMP_dom"/>
</dbReference>
<dbReference type="Pfam" id="PF02743">
    <property type="entry name" value="dCache_1"/>
    <property type="match status" value="1"/>
</dbReference>
<accession>A0A8A7K666</accession>
<dbReference type="Gene3D" id="1.10.287.950">
    <property type="entry name" value="Methyl-accepting chemotaxis protein"/>
    <property type="match status" value="1"/>
</dbReference>
<dbReference type="AlphaFoldDB" id="A0A8A7K666"/>
<keyword evidence="15" id="KW-1185">Reference proteome</keyword>
<dbReference type="GO" id="GO:0006935">
    <property type="term" value="P:chemotaxis"/>
    <property type="evidence" value="ECO:0007669"/>
    <property type="project" value="UniProtKB-KW"/>
</dbReference>
<comment type="subcellular location">
    <subcellularLocation>
        <location evidence="1">Cell membrane</location>
        <topology evidence="1">Multi-pass membrane protein</topology>
    </subcellularLocation>
</comment>
<feature type="coiled-coil region" evidence="10">
    <location>
        <begin position="424"/>
        <end position="454"/>
    </location>
</feature>
<protein>
    <submittedName>
        <fullName evidence="14">HAMP domain-containing protein</fullName>
    </submittedName>
</protein>
<dbReference type="CDD" id="cd12912">
    <property type="entry name" value="PDC2_MCP_like"/>
    <property type="match status" value="1"/>
</dbReference>
<feature type="transmembrane region" description="Helical" evidence="11">
    <location>
        <begin position="307"/>
        <end position="326"/>
    </location>
</feature>
<evidence type="ECO:0000259" key="12">
    <source>
        <dbReference type="PROSITE" id="PS50111"/>
    </source>
</evidence>
<evidence type="ECO:0000256" key="11">
    <source>
        <dbReference type="SAM" id="Phobius"/>
    </source>
</evidence>
<dbReference type="SMART" id="SM00283">
    <property type="entry name" value="MA"/>
    <property type="match status" value="1"/>
</dbReference>
<evidence type="ECO:0000256" key="6">
    <source>
        <dbReference type="ARBA" id="ARBA00023136"/>
    </source>
</evidence>
<dbReference type="InterPro" id="IPR033479">
    <property type="entry name" value="dCache_1"/>
</dbReference>
<proteinExistence type="inferred from homology"/>
<evidence type="ECO:0000256" key="8">
    <source>
        <dbReference type="ARBA" id="ARBA00029447"/>
    </source>
</evidence>
<dbReference type="InterPro" id="IPR004089">
    <property type="entry name" value="MCPsignal_dom"/>
</dbReference>
<keyword evidence="2" id="KW-1003">Cell membrane</keyword>
<evidence type="ECO:0000256" key="10">
    <source>
        <dbReference type="SAM" id="Coils"/>
    </source>
</evidence>
<dbReference type="GO" id="GO:0005886">
    <property type="term" value="C:plasma membrane"/>
    <property type="evidence" value="ECO:0007669"/>
    <property type="project" value="UniProtKB-SubCell"/>
</dbReference>
<name>A0A8A7K666_9FIRM</name>
<dbReference type="EMBL" id="CP046640">
    <property type="protein sequence ID" value="QTL96660.1"/>
    <property type="molecule type" value="Genomic_DNA"/>
</dbReference>
<dbReference type="Gene3D" id="3.30.450.20">
    <property type="entry name" value="PAS domain"/>
    <property type="match status" value="1"/>
</dbReference>
<keyword evidence="5 11" id="KW-1133">Transmembrane helix</keyword>
<evidence type="ECO:0000313" key="14">
    <source>
        <dbReference type="EMBL" id="QTL96660.1"/>
    </source>
</evidence>
<evidence type="ECO:0000256" key="9">
    <source>
        <dbReference type="PROSITE-ProRule" id="PRU00284"/>
    </source>
</evidence>
<dbReference type="Pfam" id="PF00015">
    <property type="entry name" value="MCPsignal"/>
    <property type="match status" value="1"/>
</dbReference>
<dbReference type="CDD" id="cd06225">
    <property type="entry name" value="HAMP"/>
    <property type="match status" value="1"/>
</dbReference>
<keyword evidence="7 9" id="KW-0807">Transducer</keyword>